<keyword evidence="2" id="KW-1185">Reference proteome</keyword>
<dbReference type="RefSeq" id="WP_044348326.1">
    <property type="nucleotide sequence ID" value="NZ_AZAC01000011.1"/>
</dbReference>
<dbReference type="OrthoDB" id="5521937at2"/>
<gene>
    <name evidence="1" type="ORF">X474_10375</name>
</gene>
<reference evidence="1 2" key="1">
    <citation type="submission" date="2013-11" db="EMBL/GenBank/DDBJ databases">
        <title>Metagenomic analysis of a methanogenic consortium involved in long chain n-alkane degradation.</title>
        <authorList>
            <person name="Davidova I.A."/>
            <person name="Callaghan A.V."/>
            <person name="Wawrik B."/>
            <person name="Pruitt S."/>
            <person name="Marks C."/>
            <person name="Duncan K.E."/>
            <person name="Suflita J.M."/>
        </authorList>
    </citation>
    <scope>NUCLEOTIDE SEQUENCE [LARGE SCALE GENOMIC DNA]</scope>
    <source>
        <strain evidence="1 2">SPR</strain>
    </source>
</reference>
<sequence length="188" mass="20988">MEVSSTQASDYVYNVSRGRMAVGAGEKGSAQGVMTQDTVQISDEARALIQKSHEEAMTRAESDPQEEEETILPVEAYSLPGWYADLCSELNMVDTQIGGYYSETRQAAYDALSNQGKKDLAEYNSTLHKYFSQELKNHGIKDASDYYREIVQNQNGVSDQMEQAVKQRLADNPRAMKLMAYFGLSLEA</sequence>
<proteinExistence type="predicted"/>
<dbReference type="Proteomes" id="UP000032233">
    <property type="component" value="Unassembled WGS sequence"/>
</dbReference>
<organism evidence="1 2">
    <name type="scientific">Dethiosulfatarculus sandiegensis</name>
    <dbReference type="NCBI Taxonomy" id="1429043"/>
    <lineage>
        <taxon>Bacteria</taxon>
        <taxon>Pseudomonadati</taxon>
        <taxon>Thermodesulfobacteriota</taxon>
        <taxon>Desulfarculia</taxon>
        <taxon>Desulfarculales</taxon>
        <taxon>Desulfarculaceae</taxon>
        <taxon>Dethiosulfatarculus</taxon>
    </lineage>
</organism>
<evidence type="ECO:0000313" key="2">
    <source>
        <dbReference type="Proteomes" id="UP000032233"/>
    </source>
</evidence>
<protein>
    <submittedName>
        <fullName evidence="1">Uncharacterized protein</fullName>
    </submittedName>
</protein>
<evidence type="ECO:0000313" key="1">
    <source>
        <dbReference type="EMBL" id="KIX14473.1"/>
    </source>
</evidence>
<comment type="caution">
    <text evidence="1">The sequence shown here is derived from an EMBL/GenBank/DDBJ whole genome shotgun (WGS) entry which is preliminary data.</text>
</comment>
<dbReference type="AlphaFoldDB" id="A0A0D2HVR2"/>
<accession>A0A0D2HVR2</accession>
<dbReference type="EMBL" id="AZAC01000011">
    <property type="protein sequence ID" value="KIX14473.1"/>
    <property type="molecule type" value="Genomic_DNA"/>
</dbReference>
<name>A0A0D2HVR2_9BACT</name>
<dbReference type="InParanoid" id="A0A0D2HVR2"/>
<dbReference type="STRING" id="1429043.X474_10375"/>